<dbReference type="OrthoDB" id="3251431at2759"/>
<name>A0A9P6JNH6_9AGAR</name>
<keyword evidence="2" id="KW-0472">Membrane</keyword>
<evidence type="ECO:0000256" key="1">
    <source>
        <dbReference type="SAM" id="MobiDB-lite"/>
    </source>
</evidence>
<feature type="compositionally biased region" description="Low complexity" evidence="1">
    <location>
        <begin position="51"/>
        <end position="71"/>
    </location>
</feature>
<organism evidence="3 4">
    <name type="scientific">Crepidotus variabilis</name>
    <dbReference type="NCBI Taxonomy" id="179855"/>
    <lineage>
        <taxon>Eukaryota</taxon>
        <taxon>Fungi</taxon>
        <taxon>Dikarya</taxon>
        <taxon>Basidiomycota</taxon>
        <taxon>Agaricomycotina</taxon>
        <taxon>Agaricomycetes</taxon>
        <taxon>Agaricomycetidae</taxon>
        <taxon>Agaricales</taxon>
        <taxon>Agaricineae</taxon>
        <taxon>Crepidotaceae</taxon>
        <taxon>Crepidotus</taxon>
    </lineage>
</organism>
<evidence type="ECO:0000313" key="4">
    <source>
        <dbReference type="Proteomes" id="UP000807306"/>
    </source>
</evidence>
<dbReference type="AlphaFoldDB" id="A0A9P6JNH6"/>
<keyword evidence="2" id="KW-1133">Transmembrane helix</keyword>
<protein>
    <submittedName>
        <fullName evidence="3">Uncharacterized protein</fullName>
    </submittedName>
</protein>
<feature type="transmembrane region" description="Helical" evidence="2">
    <location>
        <begin position="651"/>
        <end position="672"/>
    </location>
</feature>
<keyword evidence="2" id="KW-0812">Transmembrane</keyword>
<gene>
    <name evidence="3" type="ORF">CPB83DRAFT_837118</name>
</gene>
<sequence length="766" mass="85154">MARAIDPRSRYLGNDIFVALNGSTSSDERSFEQAIWSGSNDLDSVNPLPMRSSSSLSTDSSRTLVDSTSDDNSGLFEKNRMPVYRAEPAQNMEDGSALKKLPSTNKSAIEASRAIQTASAIPDIEFVQVAIFSTERRLKVQDANEDEDDWMPHFTFAYTVVSDDEMPLMVYLHDDDISNLVDAEHGTAMTLFKSEGDPENKKRDYTFRIVISSGIEESENTFNVVNLLSHLQGSKDVAAAQRARIDKNKCDAFFPACMSTEKPPGGRNNPVKTFGWDRERDAASLVTRLSNIVDRQPVAYLKVLMNNETLKELEEIRKLPLHSVKENYTAMIPLSLCPNTAFWQVYKLYFRKIGVCGGGIALGNNMLFSDDLAEFRGSGDVLGALHAIGGRLGTISWCWSSDHLRRFSCRVRSQDSHLEWDVYNWYNELTLLHNACGDLDGAVKIEDVMASLQGASTLATLPDVEYNDDFKAHLRDLFEELDQINNDPLKRQDQDYAKIQRLMAVREANSWSELGKTIISTINAHTNHMHRKPTITEGNDPPWSSEITKRFACLSISEKITMYMSLVQGVLMEPSLVLAPVQCFAMGLQSLARGIGWCLKKMMPQRSLSFIKTASAFNTKIVGVGLTMNCMLEKLCKGVILVFGDSSSFRAIVPFSFFMSCFCVWAAVDKFLYAKKHGRTVDKWFAGAELLIAAASLVTMAVQLGATWCLGKAAVPVVAFCGTAGMVLMGVGLVVAVAELVVGLVLKEDPMRELIDKYGWKYKLLK</sequence>
<dbReference type="Proteomes" id="UP000807306">
    <property type="component" value="Unassembled WGS sequence"/>
</dbReference>
<proteinExistence type="predicted"/>
<evidence type="ECO:0000256" key="2">
    <source>
        <dbReference type="SAM" id="Phobius"/>
    </source>
</evidence>
<feature type="transmembrane region" description="Helical" evidence="2">
    <location>
        <begin position="717"/>
        <end position="746"/>
    </location>
</feature>
<feature type="region of interest" description="Disordered" evidence="1">
    <location>
        <begin position="42"/>
        <end position="83"/>
    </location>
</feature>
<feature type="transmembrane region" description="Helical" evidence="2">
    <location>
        <begin position="684"/>
        <end position="705"/>
    </location>
</feature>
<comment type="caution">
    <text evidence="3">The sequence shown here is derived from an EMBL/GenBank/DDBJ whole genome shotgun (WGS) entry which is preliminary data.</text>
</comment>
<accession>A0A9P6JNH6</accession>
<keyword evidence="4" id="KW-1185">Reference proteome</keyword>
<evidence type="ECO:0000313" key="3">
    <source>
        <dbReference type="EMBL" id="KAF9526818.1"/>
    </source>
</evidence>
<dbReference type="EMBL" id="MU157867">
    <property type="protein sequence ID" value="KAF9526818.1"/>
    <property type="molecule type" value="Genomic_DNA"/>
</dbReference>
<reference evidence="3" key="1">
    <citation type="submission" date="2020-11" db="EMBL/GenBank/DDBJ databases">
        <authorList>
            <consortium name="DOE Joint Genome Institute"/>
            <person name="Ahrendt S."/>
            <person name="Riley R."/>
            <person name="Andreopoulos W."/>
            <person name="Labutti K."/>
            <person name="Pangilinan J."/>
            <person name="Ruiz-Duenas F.J."/>
            <person name="Barrasa J.M."/>
            <person name="Sanchez-Garcia M."/>
            <person name="Camarero S."/>
            <person name="Miyauchi S."/>
            <person name="Serrano A."/>
            <person name="Linde D."/>
            <person name="Babiker R."/>
            <person name="Drula E."/>
            <person name="Ayuso-Fernandez I."/>
            <person name="Pacheco R."/>
            <person name="Padilla G."/>
            <person name="Ferreira P."/>
            <person name="Barriuso J."/>
            <person name="Kellner H."/>
            <person name="Castanera R."/>
            <person name="Alfaro M."/>
            <person name="Ramirez L."/>
            <person name="Pisabarro A.G."/>
            <person name="Kuo A."/>
            <person name="Tritt A."/>
            <person name="Lipzen A."/>
            <person name="He G."/>
            <person name="Yan M."/>
            <person name="Ng V."/>
            <person name="Cullen D."/>
            <person name="Martin F."/>
            <person name="Rosso M.-N."/>
            <person name="Henrissat B."/>
            <person name="Hibbett D."/>
            <person name="Martinez A.T."/>
            <person name="Grigoriev I.V."/>
        </authorList>
    </citation>
    <scope>NUCLEOTIDE SEQUENCE</scope>
    <source>
        <strain evidence="3">CBS 506.95</strain>
    </source>
</reference>